<dbReference type="InterPro" id="IPR019734">
    <property type="entry name" value="TPR_rpt"/>
</dbReference>
<feature type="transmembrane region" description="Helical" evidence="9">
    <location>
        <begin position="815"/>
        <end position="837"/>
    </location>
</feature>
<protein>
    <recommendedName>
        <fullName evidence="7">1-acyl-sn-glycerol-3-phosphate acyltransferase</fullName>
        <ecNumber evidence="7">2.3.1.51</ecNumber>
    </recommendedName>
</protein>
<dbReference type="Pfam" id="PF12895">
    <property type="entry name" value="ANAPC3"/>
    <property type="match status" value="1"/>
</dbReference>
<feature type="repeat" description="TPR" evidence="6">
    <location>
        <begin position="612"/>
        <end position="645"/>
    </location>
</feature>
<dbReference type="GO" id="GO:0005680">
    <property type="term" value="C:anaphase-promoting complex"/>
    <property type="evidence" value="ECO:0007669"/>
    <property type="project" value="UniProtKB-ARBA"/>
</dbReference>
<reference evidence="11" key="2">
    <citation type="journal article" date="2023" name="IMA Fungus">
        <title>Comparative genomic study of the Penicillium genus elucidates a diverse pangenome and 15 lateral gene transfer events.</title>
        <authorList>
            <person name="Petersen C."/>
            <person name="Sorensen T."/>
            <person name="Nielsen M.R."/>
            <person name="Sondergaard T.E."/>
            <person name="Sorensen J.L."/>
            <person name="Fitzpatrick D.A."/>
            <person name="Frisvad J.C."/>
            <person name="Nielsen K.L."/>
        </authorList>
    </citation>
    <scope>NUCLEOTIDE SEQUENCE</scope>
    <source>
        <strain evidence="11">IBT 15544</strain>
    </source>
</reference>
<dbReference type="PANTHER" id="PTHR12558">
    <property type="entry name" value="CELL DIVISION CYCLE 16,23,27"/>
    <property type="match status" value="1"/>
</dbReference>
<dbReference type="Pfam" id="PF00515">
    <property type="entry name" value="TPR_1"/>
    <property type="match status" value="2"/>
</dbReference>
<dbReference type="GO" id="GO:0005737">
    <property type="term" value="C:cytoplasm"/>
    <property type="evidence" value="ECO:0007669"/>
    <property type="project" value="TreeGrafter"/>
</dbReference>
<dbReference type="GO" id="GO:0003841">
    <property type="term" value="F:1-acylglycerol-3-phosphate O-acyltransferase activity"/>
    <property type="evidence" value="ECO:0007669"/>
    <property type="project" value="UniProtKB-UniRule"/>
</dbReference>
<comment type="caution">
    <text evidence="11">The sequence shown here is derived from an EMBL/GenBank/DDBJ whole genome shotgun (WGS) entry which is preliminary data.</text>
</comment>
<evidence type="ECO:0000256" key="9">
    <source>
        <dbReference type="SAM" id="Phobius"/>
    </source>
</evidence>
<dbReference type="Pfam" id="PF14559">
    <property type="entry name" value="TPR_19"/>
    <property type="match status" value="1"/>
</dbReference>
<dbReference type="GO" id="GO:0016020">
    <property type="term" value="C:membrane"/>
    <property type="evidence" value="ECO:0007669"/>
    <property type="project" value="InterPro"/>
</dbReference>
<dbReference type="InterPro" id="IPR002123">
    <property type="entry name" value="Plipid/glycerol_acylTrfase"/>
</dbReference>
<dbReference type="GO" id="GO:0051301">
    <property type="term" value="P:cell division"/>
    <property type="evidence" value="ECO:0007669"/>
    <property type="project" value="TreeGrafter"/>
</dbReference>
<proteinExistence type="inferred from homology"/>
<keyword evidence="2" id="KW-0677">Repeat</keyword>
<organism evidence="11 12">
    <name type="scientific">Penicillium cinerascens</name>
    <dbReference type="NCBI Taxonomy" id="70096"/>
    <lineage>
        <taxon>Eukaryota</taxon>
        <taxon>Fungi</taxon>
        <taxon>Dikarya</taxon>
        <taxon>Ascomycota</taxon>
        <taxon>Pezizomycotina</taxon>
        <taxon>Eurotiomycetes</taxon>
        <taxon>Eurotiomycetidae</taxon>
        <taxon>Eurotiales</taxon>
        <taxon>Aspergillaceae</taxon>
        <taxon>Penicillium</taxon>
    </lineage>
</organism>
<feature type="repeat" description="TPR" evidence="6">
    <location>
        <begin position="748"/>
        <end position="781"/>
    </location>
</feature>
<keyword evidence="9" id="KW-0812">Transmembrane</keyword>
<dbReference type="SMART" id="SM00028">
    <property type="entry name" value="TPR"/>
    <property type="match status" value="7"/>
</dbReference>
<dbReference type="EC" id="2.3.1.51" evidence="7"/>
<feature type="repeat" description="TPR" evidence="6">
    <location>
        <begin position="510"/>
        <end position="543"/>
    </location>
</feature>
<dbReference type="OrthoDB" id="329563at2759"/>
<dbReference type="CDD" id="cd07989">
    <property type="entry name" value="LPLAT_AGPAT-like"/>
    <property type="match status" value="1"/>
</dbReference>
<feature type="repeat" description="TPR" evidence="6">
    <location>
        <begin position="646"/>
        <end position="679"/>
    </location>
</feature>
<comment type="catalytic activity">
    <reaction evidence="7">
        <text>a 1-acyl-sn-glycero-3-phosphate + an acyl-CoA = a 1,2-diacyl-sn-glycero-3-phosphate + CoA</text>
        <dbReference type="Rhea" id="RHEA:19709"/>
        <dbReference type="ChEBI" id="CHEBI:57287"/>
        <dbReference type="ChEBI" id="CHEBI:57970"/>
        <dbReference type="ChEBI" id="CHEBI:58342"/>
        <dbReference type="ChEBI" id="CHEBI:58608"/>
        <dbReference type="EC" id="2.3.1.51"/>
    </reaction>
</comment>
<comment type="subcellular location">
    <subcellularLocation>
        <location evidence="1">Nucleus</location>
    </subcellularLocation>
</comment>
<evidence type="ECO:0000256" key="4">
    <source>
        <dbReference type="ARBA" id="ARBA00023242"/>
    </source>
</evidence>
<dbReference type="Gene3D" id="1.25.40.10">
    <property type="entry name" value="Tetratricopeptide repeat domain"/>
    <property type="match status" value="4"/>
</dbReference>
<comment type="similarity">
    <text evidence="7">Belongs to the 1-acyl-sn-glycerol-3-phosphate acyltransferase family.</text>
</comment>
<comment type="domain">
    <text evidence="7">The HXXXXD motif is essential for acyltransferase activity and may constitute the binding site for the phosphate moiety of the glycerol-3-phosphate.</text>
</comment>
<evidence type="ECO:0000256" key="2">
    <source>
        <dbReference type="ARBA" id="ARBA00022737"/>
    </source>
</evidence>
<dbReference type="SUPFAM" id="SSF69593">
    <property type="entry name" value="Glycerol-3-phosphate (1)-acyltransferase"/>
    <property type="match status" value="1"/>
</dbReference>
<keyword evidence="7" id="KW-1208">Phospholipid metabolism</keyword>
<keyword evidence="9" id="KW-0472">Membrane</keyword>
<dbReference type="PANTHER" id="PTHR12558:SF13">
    <property type="entry name" value="CELL DIVISION CYCLE PROTEIN 27 HOMOLOG"/>
    <property type="match status" value="1"/>
</dbReference>
<name>A0A9W9NEL3_9EURO</name>
<dbReference type="SMART" id="SM00563">
    <property type="entry name" value="PlsC"/>
    <property type="match status" value="1"/>
</dbReference>
<dbReference type="GO" id="GO:0031145">
    <property type="term" value="P:anaphase-promoting complex-dependent catabolic process"/>
    <property type="evidence" value="ECO:0007669"/>
    <property type="project" value="TreeGrafter"/>
</dbReference>
<dbReference type="InterPro" id="IPR004552">
    <property type="entry name" value="AGP_acyltrans"/>
</dbReference>
<accession>A0A9W9NEL3</accession>
<reference evidence="11" key="1">
    <citation type="submission" date="2022-12" db="EMBL/GenBank/DDBJ databases">
        <authorList>
            <person name="Petersen C."/>
        </authorList>
    </citation>
    <scope>NUCLEOTIDE SEQUENCE</scope>
    <source>
        <strain evidence="11">IBT 15544</strain>
    </source>
</reference>
<feature type="repeat" description="TPR" evidence="6">
    <location>
        <begin position="578"/>
        <end position="611"/>
    </location>
</feature>
<keyword evidence="4" id="KW-0539">Nucleus</keyword>
<evidence type="ECO:0000313" key="12">
    <source>
        <dbReference type="Proteomes" id="UP001150904"/>
    </source>
</evidence>
<feature type="region of interest" description="Disordered" evidence="8">
    <location>
        <begin position="408"/>
        <end position="458"/>
    </location>
</feature>
<gene>
    <name evidence="11" type="ORF">N7498_000569</name>
</gene>
<dbReference type="GeneID" id="83174932"/>
<dbReference type="GO" id="GO:0007091">
    <property type="term" value="P:metaphase/anaphase transition of mitotic cell cycle"/>
    <property type="evidence" value="ECO:0007669"/>
    <property type="project" value="TreeGrafter"/>
</dbReference>
<evidence type="ECO:0000313" key="11">
    <source>
        <dbReference type="EMBL" id="KAJ5218470.1"/>
    </source>
</evidence>
<feature type="region of interest" description="Disordered" evidence="8">
    <location>
        <begin position="303"/>
        <end position="376"/>
    </location>
</feature>
<feature type="transmembrane region" description="Helical" evidence="9">
    <location>
        <begin position="849"/>
        <end position="870"/>
    </location>
</feature>
<feature type="compositionally biased region" description="Basic and acidic residues" evidence="8">
    <location>
        <begin position="327"/>
        <end position="354"/>
    </location>
</feature>
<dbReference type="FunFam" id="1.25.40.10:FF:000018">
    <property type="entry name" value="Cell division cycle protein 27 homolog B"/>
    <property type="match status" value="1"/>
</dbReference>
<evidence type="ECO:0000256" key="8">
    <source>
        <dbReference type="SAM" id="MobiDB-lite"/>
    </source>
</evidence>
<dbReference type="EMBL" id="JAPQKR010000004">
    <property type="protein sequence ID" value="KAJ5218470.1"/>
    <property type="molecule type" value="Genomic_DNA"/>
</dbReference>
<dbReference type="SUPFAM" id="SSF48452">
    <property type="entry name" value="TPR-like"/>
    <property type="match status" value="1"/>
</dbReference>
<keyword evidence="7" id="KW-0594">Phospholipid biosynthesis</keyword>
<evidence type="ECO:0000256" key="6">
    <source>
        <dbReference type="PROSITE-ProRule" id="PRU00339"/>
    </source>
</evidence>
<dbReference type="GO" id="GO:0016567">
    <property type="term" value="P:protein ubiquitination"/>
    <property type="evidence" value="ECO:0007669"/>
    <property type="project" value="TreeGrafter"/>
</dbReference>
<dbReference type="Pfam" id="PF01553">
    <property type="entry name" value="Acyltransferase"/>
    <property type="match status" value="1"/>
</dbReference>
<dbReference type="SUPFAM" id="SSF81901">
    <property type="entry name" value="HCP-like"/>
    <property type="match status" value="2"/>
</dbReference>
<keyword evidence="7" id="KW-0444">Lipid biosynthesis</keyword>
<evidence type="ECO:0000259" key="10">
    <source>
        <dbReference type="SMART" id="SM00563"/>
    </source>
</evidence>
<evidence type="ECO:0000256" key="5">
    <source>
        <dbReference type="ARBA" id="ARBA00038210"/>
    </source>
</evidence>
<evidence type="ECO:0000256" key="3">
    <source>
        <dbReference type="ARBA" id="ARBA00022803"/>
    </source>
</evidence>
<keyword evidence="9" id="KW-1133">Transmembrane helix</keyword>
<dbReference type="RefSeq" id="XP_058313043.1">
    <property type="nucleotide sequence ID" value="XM_058447632.1"/>
</dbReference>
<keyword evidence="7" id="KW-0012">Acyltransferase</keyword>
<dbReference type="AlphaFoldDB" id="A0A9W9NEL3"/>
<feature type="compositionally biased region" description="Basic and acidic residues" evidence="8">
    <location>
        <begin position="431"/>
        <end position="445"/>
    </location>
</feature>
<evidence type="ECO:0000256" key="7">
    <source>
        <dbReference type="RuleBase" id="RU361267"/>
    </source>
</evidence>
<feature type="repeat" description="TPR" evidence="6">
    <location>
        <begin position="127"/>
        <end position="160"/>
    </location>
</feature>
<dbReference type="GO" id="GO:0008654">
    <property type="term" value="P:phospholipid biosynthetic process"/>
    <property type="evidence" value="ECO:0007669"/>
    <property type="project" value="UniProtKB-KW"/>
</dbReference>
<keyword evidence="3 6" id="KW-0802">TPR repeat</keyword>
<sequence length="1104" mass="122772">MALSTGHVASQLRHLVYYHLDNNLIRNAMFLAGRLHAYEPRSFEAQYLLSLCHLHNGEVKAAFEHSQSSGSRGLHLGCAYVYAQACLDLGKHLDGITALERSKGLWATKNNWNKHSETQRQHLPDAAAIYSLQGKLWHAHKDLNKAVDCYVDSLKLNPFMWDAFLGLCATGVNIRVPNIYQLSPELLAIISSTSEDNDIASDRLTPTESAFPVQTSHAAPDPFMVSASRGDSDATYGSSALWEKLNGSSVSVASVAAPVIHEGMETPQSSGSEEFRIANGVTDPESAWDPPLAPARKNRTMQTMSLDHTGQPPPKMRPTGIRPRTKTRTDLEESHMGPADREPPPAPRIGDRKRTVSGQVAHPLPPQPTEPGAPQRRSVRLFNQIKPTTSKLSNSTLIGRDGREVKKVRSMHHKGRPTTSTVGRVVSGNRKPMESSDHDGKEHRATSVPPTFAAPPLPKNAEKTKEMEALSWLLGLFTKLASGYCALSRYKCPDAIQHFNSLSQGQRETPWVLAQLGRAHFEQAMYTEAAKYFSRVQSLAPSRLEDMEIYSTVLWHLKSDVELAYLAHQLLEADRLSPQAWCAIGNSFSHQRDHDQALKCFKRATMLDPEFAYAFTLQGHEYVANEEYDKALDAYRHGITADNRHYNAWYGLGTVYDKMGKLDFAEQHFRNAATINPTNAVLICCIGLVLEKMDNPKNALVHYERACSLAPHSVLARFRKARVLMKMQEFKFALAELKVLKDMAPDEANVHYLLGKLYKMLHDKANAIKHFTTALNLDPKAAQFIKDAMESLDDDEMEDEDMAPNSSVRDPAMSISSYILSGISSFVVVTLSLFALGQKMPRAAFVARCLASYGSLLLCATYGVIASIILRLVGYGRVSQWATARSFKWVMRITTGVKFDIVEGEEHLTTRPAVFIGNHQTELDVLMLGEIFPPYCSVTAKKSLRNIPFLGWFMALSRTVFIDRANRETALKAFDGAVNEMKTHRQSVFIFPEGTRSYSDEPMLLPFKKGAFHLAVKAGVPIVPIVVENYSHVMSPRNMRFNAGSIKIKVLAPIETKDLTSADVDSLTQSTRESMLKNLMAMAHTEETKVEKSHANGKSTAVQI</sequence>
<keyword evidence="7" id="KW-0443">Lipid metabolism</keyword>
<dbReference type="PROSITE" id="PS50005">
    <property type="entry name" value="TPR"/>
    <property type="match status" value="6"/>
</dbReference>
<feature type="domain" description="Phospholipid/glycerol acyltransferase" evidence="10">
    <location>
        <begin position="913"/>
        <end position="1030"/>
    </location>
</feature>
<dbReference type="NCBIfam" id="TIGR00530">
    <property type="entry name" value="AGP_acyltrn"/>
    <property type="match status" value="1"/>
</dbReference>
<evidence type="ECO:0000256" key="1">
    <source>
        <dbReference type="ARBA" id="ARBA00004123"/>
    </source>
</evidence>
<dbReference type="Proteomes" id="UP001150904">
    <property type="component" value="Unassembled WGS sequence"/>
</dbReference>
<keyword evidence="12" id="KW-1185">Reference proteome</keyword>
<keyword evidence="7" id="KW-0808">Transferase</keyword>
<comment type="similarity">
    <text evidence="5">Belongs to the APC3/CDC27 family.</text>
</comment>
<dbReference type="InterPro" id="IPR011990">
    <property type="entry name" value="TPR-like_helical_dom_sf"/>
</dbReference>